<evidence type="ECO:0000256" key="1">
    <source>
        <dbReference type="SAM" id="Phobius"/>
    </source>
</evidence>
<keyword evidence="1" id="KW-0812">Transmembrane</keyword>
<feature type="transmembrane region" description="Helical" evidence="1">
    <location>
        <begin position="164"/>
        <end position="184"/>
    </location>
</feature>
<evidence type="ECO:0000313" key="2">
    <source>
        <dbReference type="EMBL" id="TPX78569.1"/>
    </source>
</evidence>
<feature type="transmembrane region" description="Helical" evidence="1">
    <location>
        <begin position="248"/>
        <end position="275"/>
    </location>
</feature>
<feature type="transmembrane region" description="Helical" evidence="1">
    <location>
        <begin position="12"/>
        <end position="37"/>
    </location>
</feature>
<keyword evidence="3" id="KW-1185">Reference proteome</keyword>
<feature type="transmembrane region" description="Helical" evidence="1">
    <location>
        <begin position="125"/>
        <end position="144"/>
    </location>
</feature>
<accession>A0A507FQ70</accession>
<dbReference type="AlphaFoldDB" id="A0A507FQ70"/>
<comment type="caution">
    <text evidence="2">The sequence shown here is derived from an EMBL/GenBank/DDBJ whole genome shotgun (WGS) entry which is preliminary data.</text>
</comment>
<name>A0A507FQ70_9FUNG</name>
<dbReference type="OrthoDB" id="2124403at2759"/>
<feature type="transmembrane region" description="Helical" evidence="1">
    <location>
        <begin position="49"/>
        <end position="71"/>
    </location>
</feature>
<keyword evidence="1" id="KW-1133">Transmembrane helix</keyword>
<evidence type="ECO:0008006" key="4">
    <source>
        <dbReference type="Google" id="ProtNLM"/>
    </source>
</evidence>
<dbReference type="SUPFAM" id="SSF81321">
    <property type="entry name" value="Family A G protein-coupled receptor-like"/>
    <property type="match status" value="1"/>
</dbReference>
<gene>
    <name evidence="2" type="ORF">CcCBS67573_g00150</name>
</gene>
<evidence type="ECO:0000313" key="3">
    <source>
        <dbReference type="Proteomes" id="UP000320333"/>
    </source>
</evidence>
<dbReference type="Proteomes" id="UP000320333">
    <property type="component" value="Unassembled WGS sequence"/>
</dbReference>
<sequence>MISGLTNPTDTITLLVVFPTYLVGLLLNGGLVGVILANRRALLVNRIDWIVATISGMCMCLSAFFAVRFVVAIATDVLLVSDTFQRVCAAATTLSVALMFAGAIALAMERYFTLSDVTERDSFKYYVYLAIYQLYTVSVVCWAFATSPSSNLQSPDFPLQRTMWLFVCVSSMTVGLALIVWLYVSTYYRLKRMLQVSLCNHTVDGVRFSLQRNVFRNSVILSMATVICYAPNCIFLGVSGAVNMSPTLFAYLNCITYAMFASDVVISPVLVFMFFPNLQAAVRRSLQKQK</sequence>
<feature type="transmembrane region" description="Helical" evidence="1">
    <location>
        <begin position="83"/>
        <end position="104"/>
    </location>
</feature>
<protein>
    <recommendedName>
        <fullName evidence="4">G-protein coupled receptors family 1 profile domain-containing protein</fullName>
    </recommendedName>
</protein>
<dbReference type="Gene3D" id="1.20.1070.10">
    <property type="entry name" value="Rhodopsin 7-helix transmembrane proteins"/>
    <property type="match status" value="1"/>
</dbReference>
<feature type="transmembrane region" description="Helical" evidence="1">
    <location>
        <begin position="219"/>
        <end position="242"/>
    </location>
</feature>
<organism evidence="2 3">
    <name type="scientific">Chytriomyces confervae</name>
    <dbReference type="NCBI Taxonomy" id="246404"/>
    <lineage>
        <taxon>Eukaryota</taxon>
        <taxon>Fungi</taxon>
        <taxon>Fungi incertae sedis</taxon>
        <taxon>Chytridiomycota</taxon>
        <taxon>Chytridiomycota incertae sedis</taxon>
        <taxon>Chytridiomycetes</taxon>
        <taxon>Chytridiales</taxon>
        <taxon>Chytriomycetaceae</taxon>
        <taxon>Chytriomyces</taxon>
    </lineage>
</organism>
<dbReference type="EMBL" id="QEAP01000002">
    <property type="protein sequence ID" value="TPX78569.1"/>
    <property type="molecule type" value="Genomic_DNA"/>
</dbReference>
<keyword evidence="1" id="KW-0472">Membrane</keyword>
<reference evidence="2 3" key="1">
    <citation type="journal article" date="2019" name="Sci. Rep.">
        <title>Comparative genomics of chytrid fungi reveal insights into the obligate biotrophic and pathogenic lifestyle of Synchytrium endobioticum.</title>
        <authorList>
            <person name="van de Vossenberg B.T.L.H."/>
            <person name="Warris S."/>
            <person name="Nguyen H.D.T."/>
            <person name="van Gent-Pelzer M.P.E."/>
            <person name="Joly D.L."/>
            <person name="van de Geest H.C."/>
            <person name="Bonants P.J.M."/>
            <person name="Smith D.S."/>
            <person name="Levesque C.A."/>
            <person name="van der Lee T.A.J."/>
        </authorList>
    </citation>
    <scope>NUCLEOTIDE SEQUENCE [LARGE SCALE GENOMIC DNA]</scope>
    <source>
        <strain evidence="2 3">CBS 675.73</strain>
    </source>
</reference>
<proteinExistence type="predicted"/>